<evidence type="ECO:0000256" key="2">
    <source>
        <dbReference type="ARBA" id="ARBA00006236"/>
    </source>
</evidence>
<feature type="domain" description="Major facilitator superfamily (MFS) profile" evidence="9">
    <location>
        <begin position="9"/>
        <end position="394"/>
    </location>
</feature>
<dbReference type="InterPro" id="IPR036259">
    <property type="entry name" value="MFS_trans_sf"/>
</dbReference>
<keyword evidence="6 8" id="KW-1133">Transmembrane helix</keyword>
<dbReference type="NCBIfam" id="TIGR00710">
    <property type="entry name" value="efflux_Bcr_CflA"/>
    <property type="match status" value="1"/>
</dbReference>
<keyword evidence="3" id="KW-0813">Transport</keyword>
<feature type="transmembrane region" description="Helical" evidence="8">
    <location>
        <begin position="47"/>
        <end position="64"/>
    </location>
</feature>
<dbReference type="STRING" id="652787.SAMN05216490_1060"/>
<dbReference type="EMBL" id="LT629740">
    <property type="protein sequence ID" value="SDS38514.1"/>
    <property type="molecule type" value="Genomic_DNA"/>
</dbReference>
<evidence type="ECO:0000256" key="6">
    <source>
        <dbReference type="ARBA" id="ARBA00022989"/>
    </source>
</evidence>
<feature type="transmembrane region" description="Helical" evidence="8">
    <location>
        <begin position="248"/>
        <end position="267"/>
    </location>
</feature>
<feature type="transmembrane region" description="Helical" evidence="8">
    <location>
        <begin position="133"/>
        <end position="155"/>
    </location>
</feature>
<dbReference type="SUPFAM" id="SSF103473">
    <property type="entry name" value="MFS general substrate transporter"/>
    <property type="match status" value="1"/>
</dbReference>
<feature type="transmembrane region" description="Helical" evidence="8">
    <location>
        <begin position="279"/>
        <end position="297"/>
    </location>
</feature>
<feature type="transmembrane region" description="Helical" evidence="8">
    <location>
        <begin position="342"/>
        <end position="363"/>
    </location>
</feature>
<keyword evidence="5 8" id="KW-0812">Transmembrane</keyword>
<dbReference type="Gene3D" id="1.20.1720.10">
    <property type="entry name" value="Multidrug resistance protein D"/>
    <property type="match status" value="1"/>
</dbReference>
<dbReference type="Proteomes" id="UP000199679">
    <property type="component" value="Chromosome I"/>
</dbReference>
<dbReference type="PROSITE" id="PS50850">
    <property type="entry name" value="MFS"/>
    <property type="match status" value="1"/>
</dbReference>
<gene>
    <name evidence="10" type="ORF">SAMN05216490_1060</name>
</gene>
<evidence type="ECO:0000256" key="7">
    <source>
        <dbReference type="ARBA" id="ARBA00023136"/>
    </source>
</evidence>
<feature type="transmembrane region" description="Helical" evidence="8">
    <location>
        <begin position="369"/>
        <end position="388"/>
    </location>
</feature>
<dbReference type="GO" id="GO:0005886">
    <property type="term" value="C:plasma membrane"/>
    <property type="evidence" value="ECO:0007669"/>
    <property type="project" value="UniProtKB-SubCell"/>
</dbReference>
<dbReference type="InterPro" id="IPR020846">
    <property type="entry name" value="MFS_dom"/>
</dbReference>
<dbReference type="AlphaFoldDB" id="A0A1H1RS77"/>
<dbReference type="RefSeq" id="WP_091370020.1">
    <property type="nucleotide sequence ID" value="NZ_LT629740.1"/>
</dbReference>
<dbReference type="PANTHER" id="PTHR23502">
    <property type="entry name" value="MAJOR FACILITATOR SUPERFAMILY"/>
    <property type="match status" value="1"/>
</dbReference>
<dbReference type="InterPro" id="IPR004812">
    <property type="entry name" value="Efflux_drug-R_Bcr/CmlA"/>
</dbReference>
<dbReference type="GO" id="GO:0042910">
    <property type="term" value="F:xenobiotic transmembrane transporter activity"/>
    <property type="evidence" value="ECO:0007669"/>
    <property type="project" value="InterPro"/>
</dbReference>
<dbReference type="OrthoDB" id="9800416at2"/>
<dbReference type="GO" id="GO:0015385">
    <property type="term" value="F:sodium:proton antiporter activity"/>
    <property type="evidence" value="ECO:0007669"/>
    <property type="project" value="TreeGrafter"/>
</dbReference>
<dbReference type="InterPro" id="IPR011701">
    <property type="entry name" value="MFS"/>
</dbReference>
<evidence type="ECO:0000313" key="10">
    <source>
        <dbReference type="EMBL" id="SDS38514.1"/>
    </source>
</evidence>
<evidence type="ECO:0000259" key="9">
    <source>
        <dbReference type="PROSITE" id="PS50850"/>
    </source>
</evidence>
<feature type="transmembrane region" description="Helical" evidence="8">
    <location>
        <begin position="303"/>
        <end position="321"/>
    </location>
</feature>
<keyword evidence="11" id="KW-1185">Reference proteome</keyword>
<comment type="similarity">
    <text evidence="2">Belongs to the major facilitator superfamily. Bcr/CmlA family.</text>
</comment>
<evidence type="ECO:0000256" key="5">
    <source>
        <dbReference type="ARBA" id="ARBA00022692"/>
    </source>
</evidence>
<evidence type="ECO:0000256" key="8">
    <source>
        <dbReference type="SAM" id="Phobius"/>
    </source>
</evidence>
<proteinExistence type="inferred from homology"/>
<feature type="transmembrane region" description="Helical" evidence="8">
    <location>
        <begin position="213"/>
        <end position="233"/>
    </location>
</feature>
<dbReference type="PANTHER" id="PTHR23502:SF132">
    <property type="entry name" value="POLYAMINE TRANSPORTER 2-RELATED"/>
    <property type="match status" value="1"/>
</dbReference>
<evidence type="ECO:0000256" key="3">
    <source>
        <dbReference type="ARBA" id="ARBA00022448"/>
    </source>
</evidence>
<evidence type="ECO:0000256" key="1">
    <source>
        <dbReference type="ARBA" id="ARBA00004651"/>
    </source>
</evidence>
<name>A0A1H1RS77_MUCMA</name>
<keyword evidence="4" id="KW-1003">Cell membrane</keyword>
<organism evidence="10 11">
    <name type="scientific">Mucilaginibacter mallensis</name>
    <dbReference type="NCBI Taxonomy" id="652787"/>
    <lineage>
        <taxon>Bacteria</taxon>
        <taxon>Pseudomonadati</taxon>
        <taxon>Bacteroidota</taxon>
        <taxon>Sphingobacteriia</taxon>
        <taxon>Sphingobacteriales</taxon>
        <taxon>Sphingobacteriaceae</taxon>
        <taxon>Mucilaginibacter</taxon>
    </lineage>
</organism>
<evidence type="ECO:0000313" key="11">
    <source>
        <dbReference type="Proteomes" id="UP000199679"/>
    </source>
</evidence>
<dbReference type="CDD" id="cd17320">
    <property type="entry name" value="MFS_MdfA_MDR_like"/>
    <property type="match status" value="1"/>
</dbReference>
<protein>
    <submittedName>
        <fullName evidence="10">MFS transporter, DHA1 family, bicyclomycin/chloramphenicol resistance protein</fullName>
    </submittedName>
</protein>
<feature type="transmembrane region" description="Helical" evidence="8">
    <location>
        <begin position="76"/>
        <end position="94"/>
    </location>
</feature>
<dbReference type="Pfam" id="PF07690">
    <property type="entry name" value="MFS_1"/>
    <property type="match status" value="1"/>
</dbReference>
<feature type="transmembrane region" description="Helical" evidence="8">
    <location>
        <begin position="161"/>
        <end position="183"/>
    </location>
</feature>
<keyword evidence="7 8" id="KW-0472">Membrane</keyword>
<comment type="subcellular location">
    <subcellularLocation>
        <location evidence="1">Cell membrane</location>
        <topology evidence="1">Multi-pass membrane protein</topology>
    </subcellularLocation>
</comment>
<evidence type="ECO:0000256" key="4">
    <source>
        <dbReference type="ARBA" id="ARBA00022475"/>
    </source>
</evidence>
<reference evidence="10 11" key="1">
    <citation type="submission" date="2016-10" db="EMBL/GenBank/DDBJ databases">
        <authorList>
            <person name="de Groot N.N."/>
        </authorList>
    </citation>
    <scope>NUCLEOTIDE SEQUENCE [LARGE SCALE GENOMIC DNA]</scope>
    <source>
        <strain evidence="10 11">MP1X4</strain>
    </source>
</reference>
<dbReference type="GO" id="GO:1990961">
    <property type="term" value="P:xenobiotic detoxification by transmembrane export across the plasma membrane"/>
    <property type="evidence" value="ECO:0007669"/>
    <property type="project" value="InterPro"/>
</dbReference>
<feature type="transmembrane region" description="Helical" evidence="8">
    <location>
        <begin position="100"/>
        <end position="121"/>
    </location>
</feature>
<sequence>MTRKRYFFLILILGTLTALSPFSIDMYLPGFPAIALALHTTIEQVDRSLSSFFIGLACGQLLYGPLMDRFGRKKPLYFGLGLYILISIGCFSATSINLLIILRFMQAIGSCAAGVAAMAMVRDIFPVKDNAKVFALLILVLGASPMIAPTAGSYLTAAFGWQSVFIVLMSIAILILIAVIFTLPESYENDPLFSLKPVPIITNFISVLKIPQFYTYAITTSLAFAGLFAYVAGSPSVFMEFFHVSGKLYGWIFAGLSIGFVGSSQLNNILIKYYKSEQIVIVALSGQVIAAVVFVIGALNGWFGLYGTIAMIFLVLCGIGLTNPNASALSLAPFSKNAGTAASLMGAMQLGIGALSSFAISLFSSYSAMPMALIMAVSASIALMVLLIGRRNITEKVEADPSMAVAGH</sequence>
<accession>A0A1H1RS77</accession>